<feature type="region of interest" description="Disordered" evidence="1">
    <location>
        <begin position="385"/>
        <end position="453"/>
    </location>
</feature>
<feature type="region of interest" description="Disordered" evidence="1">
    <location>
        <begin position="491"/>
        <end position="534"/>
    </location>
</feature>
<keyword evidence="3" id="KW-1185">Reference proteome</keyword>
<dbReference type="Proteomes" id="UP001355207">
    <property type="component" value="Chromosome 8"/>
</dbReference>
<gene>
    <name evidence="2" type="ORF">L201_006284</name>
</gene>
<accession>A0AAX4K193</accession>
<proteinExistence type="predicted"/>
<dbReference type="RefSeq" id="XP_066078103.1">
    <property type="nucleotide sequence ID" value="XM_066222006.1"/>
</dbReference>
<evidence type="ECO:0000256" key="1">
    <source>
        <dbReference type="SAM" id="MobiDB-lite"/>
    </source>
</evidence>
<feature type="compositionally biased region" description="Polar residues" evidence="1">
    <location>
        <begin position="438"/>
        <end position="453"/>
    </location>
</feature>
<name>A0AAX4K193_9TREE</name>
<sequence length="669" mass="73367">MPTFHPPLAQETNVDISTTSSYPYVQLNFFATFTDDEDSTGSWEIWTDLPRLNDQGAIISELGEWRAIPFEPCADSQAGPTTFALSSVIPASVGHQYSYTYRHITTFGETRWLGGMGGNGFIKITEGQSKEDKEIKCGSWSERPEGLKKSEWKGIAIGLQRLHGLNKPLIHNLPSDSHISAQIALLSYTSPIHSTSFSTPTTSFLSTTAQAPTQHLTFYQDSKSFSIAPNSAIPDTANSSSPSYATGRSSLDTISAAFAAANAKDVQLAQTSDPEVAAILVSSSEVDGRQSHLIIHAPSLSSPKDLTITLPANTRNDSPVAIFTGAKEKKQYLAETKTPQFSYRLGSGSTAEILQLAQFVELRGTGAGDSVWLCAPEATAVEIGEEEIPQPEQTSSSSPIPPAREVPQVKIDEEQRPMSSELNAEPVERVNVPINEPQPISEQSRSIHNQSEPSKPAHGWWLFRFIGRFFANFWELLFWPFRSRSTITDVSETAEQPREENDNVDPSVNERTPLLQSQSMSRESSSSSTAFDPLATPTSMFTNKEDQKPKITATDGAVTPIGQGIAPILDLNSADLNLKILSLANAGTIRSYTQMTFNHLPPFQFLLPPNSNEIASKLKISVKEKSAKQWEEIKPDFKPQNKDNICDELIVQGHQGTGGLDWQVQVERI</sequence>
<dbReference type="AlphaFoldDB" id="A0AAX4K193"/>
<organism evidence="2 3">
    <name type="scientific">Kwoniella dendrophila CBS 6074</name>
    <dbReference type="NCBI Taxonomy" id="1295534"/>
    <lineage>
        <taxon>Eukaryota</taxon>
        <taxon>Fungi</taxon>
        <taxon>Dikarya</taxon>
        <taxon>Basidiomycota</taxon>
        <taxon>Agaricomycotina</taxon>
        <taxon>Tremellomycetes</taxon>
        <taxon>Tremellales</taxon>
        <taxon>Cryptococcaceae</taxon>
        <taxon>Kwoniella</taxon>
    </lineage>
</organism>
<dbReference type="GeneID" id="91096953"/>
<evidence type="ECO:0000313" key="3">
    <source>
        <dbReference type="Proteomes" id="UP001355207"/>
    </source>
</evidence>
<evidence type="ECO:0000313" key="2">
    <source>
        <dbReference type="EMBL" id="WWC91341.1"/>
    </source>
</evidence>
<feature type="compositionally biased region" description="Low complexity" evidence="1">
    <location>
        <begin position="517"/>
        <end position="528"/>
    </location>
</feature>
<reference evidence="2 3" key="1">
    <citation type="submission" date="2024-01" db="EMBL/GenBank/DDBJ databases">
        <title>Comparative genomics of Cryptococcus and Kwoniella reveals pathogenesis evolution and contrasting modes of karyotype evolution via chromosome fusion or intercentromeric recombination.</title>
        <authorList>
            <person name="Coelho M.A."/>
            <person name="David-Palma M."/>
            <person name="Shea T."/>
            <person name="Bowers K."/>
            <person name="McGinley-Smith S."/>
            <person name="Mohammad A.W."/>
            <person name="Gnirke A."/>
            <person name="Yurkov A.M."/>
            <person name="Nowrousian M."/>
            <person name="Sun S."/>
            <person name="Cuomo C.A."/>
            <person name="Heitman J."/>
        </authorList>
    </citation>
    <scope>NUCLEOTIDE SEQUENCE [LARGE SCALE GENOMIC DNA]</scope>
    <source>
        <strain evidence="2 3">CBS 6074</strain>
    </source>
</reference>
<feature type="compositionally biased region" description="Polar residues" evidence="1">
    <location>
        <begin position="504"/>
        <end position="516"/>
    </location>
</feature>
<dbReference type="EMBL" id="CP144105">
    <property type="protein sequence ID" value="WWC91341.1"/>
    <property type="molecule type" value="Genomic_DNA"/>
</dbReference>
<protein>
    <submittedName>
        <fullName evidence="2">Uncharacterized protein</fullName>
    </submittedName>
</protein>